<gene>
    <name evidence="2" type="ORF">A0H81_13504</name>
</gene>
<evidence type="ECO:0000313" key="3">
    <source>
        <dbReference type="Proteomes" id="UP000092993"/>
    </source>
</evidence>
<organism evidence="2 3">
    <name type="scientific">Grifola frondosa</name>
    <name type="common">Maitake</name>
    <name type="synonym">Polyporus frondosus</name>
    <dbReference type="NCBI Taxonomy" id="5627"/>
    <lineage>
        <taxon>Eukaryota</taxon>
        <taxon>Fungi</taxon>
        <taxon>Dikarya</taxon>
        <taxon>Basidiomycota</taxon>
        <taxon>Agaricomycotina</taxon>
        <taxon>Agaricomycetes</taxon>
        <taxon>Polyporales</taxon>
        <taxon>Grifolaceae</taxon>
        <taxon>Grifola</taxon>
    </lineage>
</organism>
<protein>
    <submittedName>
        <fullName evidence="2">Uncharacterized protein</fullName>
    </submittedName>
</protein>
<accession>A0A1C7LUQ4</accession>
<name>A0A1C7LUQ4_GRIFR</name>
<evidence type="ECO:0000256" key="1">
    <source>
        <dbReference type="SAM" id="MobiDB-lite"/>
    </source>
</evidence>
<reference evidence="2 3" key="1">
    <citation type="submission" date="2016-03" db="EMBL/GenBank/DDBJ databases">
        <title>Whole genome sequencing of Grifola frondosa 9006-11.</title>
        <authorList>
            <person name="Min B."/>
            <person name="Park H."/>
            <person name="Kim J.-G."/>
            <person name="Cho H."/>
            <person name="Oh Y.-L."/>
            <person name="Kong W.-S."/>
            <person name="Choi I.-G."/>
        </authorList>
    </citation>
    <scope>NUCLEOTIDE SEQUENCE [LARGE SCALE GENOMIC DNA]</scope>
    <source>
        <strain evidence="2 3">9006-11</strain>
    </source>
</reference>
<feature type="compositionally biased region" description="Pro residues" evidence="1">
    <location>
        <begin position="35"/>
        <end position="45"/>
    </location>
</feature>
<feature type="region of interest" description="Disordered" evidence="1">
    <location>
        <begin position="30"/>
        <end position="54"/>
    </location>
</feature>
<dbReference type="Proteomes" id="UP000092993">
    <property type="component" value="Unassembled WGS sequence"/>
</dbReference>
<dbReference type="EMBL" id="LUGG01000029">
    <property type="protein sequence ID" value="OBZ66584.1"/>
    <property type="molecule type" value="Genomic_DNA"/>
</dbReference>
<sequence length="131" mass="13778">MLARSSLRSACSCVGRFSTAAAELACTSVSLPGPSTQPPKEPCPDCPSESLQSPPSYCSSSLPVLFAAHQGSAHRRTYTTQASSPKDNGSIFSSSDSPWDHVFKDIQDLSPFAPSPFACVITGLACRPRAN</sequence>
<keyword evidence="3" id="KW-1185">Reference proteome</keyword>
<dbReference type="AlphaFoldDB" id="A0A1C7LUQ4"/>
<proteinExistence type="predicted"/>
<evidence type="ECO:0000313" key="2">
    <source>
        <dbReference type="EMBL" id="OBZ66584.1"/>
    </source>
</evidence>
<comment type="caution">
    <text evidence="2">The sequence shown here is derived from an EMBL/GenBank/DDBJ whole genome shotgun (WGS) entry which is preliminary data.</text>
</comment>